<dbReference type="Gene3D" id="3.30.70.270">
    <property type="match status" value="1"/>
</dbReference>
<evidence type="ECO:0000256" key="2">
    <source>
        <dbReference type="ARBA" id="ARBA00022777"/>
    </source>
</evidence>
<name>A0ABW7CGE7_9CYAN</name>
<sequence>MSFCSGLSAAIWIVDEHPEPLRELCQTLTHRGYQVRFQTGHSALSSVLHNGSHHPQFQPLDLLVIGPGLWPNLTTGVWGPSLQRLGNLGCPWVAIGQVSQPEQRIAFFRLGGADYLECPLHLHEAIVRLERQLILQRQRAELKTQIQQLQRDMRDYHRVEMEMQLLLALTQAITEATEIEGAFHAVLDCVYHTIGWDYGEIWMPDPNRNHLVMTRSHYAISDLALSEFDDASQSFVFERDRGVVGRVWQTGRPLWIEDATKIQDAFFVRQELVLRAGLRTNLSVPIIANGQILAVLCLFHRVAMPCDGRLIKLMGAVAAQMGVLLQRKKAELELRRANLQLEVLAKLDGLTQIPNRRCFDHYLLREWQRLAQNRRLIGVGLCDVDHFKQYNDAYGHQAGDECLVQVARALSHAVSESANLVARYGGEEFAIVFSDTNLEQVKAIAQTIQQAIAQLALAHAQSSVSEHITLSMGFAIASPHLPDSSPDELLRWADQALYQAKYAGRNQFRVAALSRAVCEGCEELGNKVDQDISQNIGQEIDQEIGHEIGQETGQARCQEVYPGICELKISAS</sequence>
<dbReference type="Proteomes" id="UP001604335">
    <property type="component" value="Unassembled WGS sequence"/>
</dbReference>
<dbReference type="PANTHER" id="PTHR45138">
    <property type="entry name" value="REGULATORY COMPONENTS OF SENSORY TRANSDUCTION SYSTEM"/>
    <property type="match status" value="1"/>
</dbReference>
<evidence type="ECO:0000256" key="3">
    <source>
        <dbReference type="SAM" id="Coils"/>
    </source>
</evidence>
<dbReference type="InterPro" id="IPR011006">
    <property type="entry name" value="CheY-like_superfamily"/>
</dbReference>
<dbReference type="InterPro" id="IPR029016">
    <property type="entry name" value="GAF-like_dom_sf"/>
</dbReference>
<organism evidence="5 6">
    <name type="scientific">Limnothrix redekei LRLZ20PSL1</name>
    <dbReference type="NCBI Taxonomy" id="3112953"/>
    <lineage>
        <taxon>Bacteria</taxon>
        <taxon>Bacillati</taxon>
        <taxon>Cyanobacteriota</taxon>
        <taxon>Cyanophyceae</taxon>
        <taxon>Pseudanabaenales</taxon>
        <taxon>Pseudanabaenaceae</taxon>
        <taxon>Limnothrix</taxon>
    </lineage>
</organism>
<dbReference type="SMART" id="SM00267">
    <property type="entry name" value="GGDEF"/>
    <property type="match status" value="1"/>
</dbReference>
<dbReference type="EMBL" id="JAZAQF010000088">
    <property type="protein sequence ID" value="MFG3819324.1"/>
    <property type="molecule type" value="Genomic_DNA"/>
</dbReference>
<evidence type="ECO:0000256" key="1">
    <source>
        <dbReference type="ARBA" id="ARBA00022679"/>
    </source>
</evidence>
<dbReference type="InterPro" id="IPR043128">
    <property type="entry name" value="Rev_trsase/Diguanyl_cyclase"/>
</dbReference>
<dbReference type="SUPFAM" id="SSF55781">
    <property type="entry name" value="GAF domain-like"/>
    <property type="match status" value="1"/>
</dbReference>
<dbReference type="SUPFAM" id="SSF52172">
    <property type="entry name" value="CheY-like"/>
    <property type="match status" value="1"/>
</dbReference>
<proteinExistence type="predicted"/>
<dbReference type="SUPFAM" id="SSF55073">
    <property type="entry name" value="Nucleotide cyclase"/>
    <property type="match status" value="1"/>
</dbReference>
<keyword evidence="1 5" id="KW-0808">Transferase</keyword>
<dbReference type="NCBIfam" id="TIGR00254">
    <property type="entry name" value="GGDEF"/>
    <property type="match status" value="1"/>
</dbReference>
<dbReference type="InterPro" id="IPR000160">
    <property type="entry name" value="GGDEF_dom"/>
</dbReference>
<dbReference type="Pfam" id="PF01590">
    <property type="entry name" value="GAF"/>
    <property type="match status" value="1"/>
</dbReference>
<dbReference type="SMART" id="SM00065">
    <property type="entry name" value="GAF"/>
    <property type="match status" value="1"/>
</dbReference>
<dbReference type="CDD" id="cd01949">
    <property type="entry name" value="GGDEF"/>
    <property type="match status" value="1"/>
</dbReference>
<accession>A0ABW7CGE7</accession>
<keyword evidence="5" id="KW-0548">Nucleotidyltransferase</keyword>
<dbReference type="RefSeq" id="WP_393015159.1">
    <property type="nucleotide sequence ID" value="NZ_JAZAQF010000088.1"/>
</dbReference>
<dbReference type="PROSITE" id="PS50887">
    <property type="entry name" value="GGDEF"/>
    <property type="match status" value="1"/>
</dbReference>
<protein>
    <submittedName>
        <fullName evidence="5">Diguanylate cyclase</fullName>
        <ecNumber evidence="5">2.7.7.65</ecNumber>
    </submittedName>
</protein>
<evidence type="ECO:0000313" key="5">
    <source>
        <dbReference type="EMBL" id="MFG3819324.1"/>
    </source>
</evidence>
<feature type="domain" description="GGDEF" evidence="4">
    <location>
        <begin position="375"/>
        <end position="513"/>
    </location>
</feature>
<feature type="coiled-coil region" evidence="3">
    <location>
        <begin position="132"/>
        <end position="159"/>
    </location>
</feature>
<keyword evidence="6" id="KW-1185">Reference proteome</keyword>
<keyword evidence="3" id="KW-0175">Coiled coil</keyword>
<dbReference type="InterPro" id="IPR029787">
    <property type="entry name" value="Nucleotide_cyclase"/>
</dbReference>
<evidence type="ECO:0000259" key="4">
    <source>
        <dbReference type="PROSITE" id="PS50887"/>
    </source>
</evidence>
<dbReference type="GO" id="GO:0052621">
    <property type="term" value="F:diguanylate cyclase activity"/>
    <property type="evidence" value="ECO:0007669"/>
    <property type="project" value="UniProtKB-EC"/>
</dbReference>
<dbReference type="InterPro" id="IPR003018">
    <property type="entry name" value="GAF"/>
</dbReference>
<dbReference type="InterPro" id="IPR050469">
    <property type="entry name" value="Diguanylate_Cyclase"/>
</dbReference>
<reference evidence="6" key="1">
    <citation type="journal article" date="2024" name="Algal Res.">
        <title>Biochemical, toxicological and genomic investigation of a high-biomass producing Limnothrix strain isolated from Italian shallow drinking water reservoir.</title>
        <authorList>
            <person name="Simonazzi M."/>
            <person name="Shishido T.K."/>
            <person name="Delbaje E."/>
            <person name="Wahlsten M."/>
            <person name="Fewer D.P."/>
            <person name="Sivonen K."/>
            <person name="Pezzolesi L."/>
            <person name="Pistocchi R."/>
        </authorList>
    </citation>
    <scope>NUCLEOTIDE SEQUENCE [LARGE SCALE GENOMIC DNA]</scope>
    <source>
        <strain evidence="6">LRLZ20PSL1</strain>
    </source>
</reference>
<dbReference type="Gene3D" id="3.30.450.40">
    <property type="match status" value="1"/>
</dbReference>
<gene>
    <name evidence="5" type="ORF">VPK24_16885</name>
</gene>
<dbReference type="Pfam" id="PF00990">
    <property type="entry name" value="GGDEF"/>
    <property type="match status" value="1"/>
</dbReference>
<keyword evidence="2" id="KW-0418">Kinase</keyword>
<evidence type="ECO:0000313" key="6">
    <source>
        <dbReference type="Proteomes" id="UP001604335"/>
    </source>
</evidence>
<dbReference type="EC" id="2.7.7.65" evidence="5"/>
<dbReference type="PANTHER" id="PTHR45138:SF9">
    <property type="entry name" value="DIGUANYLATE CYCLASE DGCM-RELATED"/>
    <property type="match status" value="1"/>
</dbReference>
<comment type="caution">
    <text evidence="5">The sequence shown here is derived from an EMBL/GenBank/DDBJ whole genome shotgun (WGS) entry which is preliminary data.</text>
</comment>